<feature type="domain" description="F-box" evidence="2">
    <location>
        <begin position="115"/>
        <end position="151"/>
    </location>
</feature>
<accession>A0AA89BXS2</accession>
<dbReference type="Proteomes" id="UP001186944">
    <property type="component" value="Unassembled WGS sequence"/>
</dbReference>
<dbReference type="InterPro" id="IPR036047">
    <property type="entry name" value="F-box-like_dom_sf"/>
</dbReference>
<name>A0AA89BXS2_PINIB</name>
<reference evidence="3" key="1">
    <citation type="submission" date="2019-08" db="EMBL/GenBank/DDBJ databases">
        <title>The improved chromosome-level genome for the pearl oyster Pinctada fucata martensii using PacBio sequencing and Hi-C.</title>
        <authorList>
            <person name="Zheng Z."/>
        </authorList>
    </citation>
    <scope>NUCLEOTIDE SEQUENCE</scope>
    <source>
        <strain evidence="3">ZZ-2019</strain>
        <tissue evidence="3">Adductor muscle</tissue>
    </source>
</reference>
<organism evidence="3 4">
    <name type="scientific">Pinctada imbricata</name>
    <name type="common">Atlantic pearl-oyster</name>
    <name type="synonym">Pinctada martensii</name>
    <dbReference type="NCBI Taxonomy" id="66713"/>
    <lineage>
        <taxon>Eukaryota</taxon>
        <taxon>Metazoa</taxon>
        <taxon>Spiralia</taxon>
        <taxon>Lophotrochozoa</taxon>
        <taxon>Mollusca</taxon>
        <taxon>Bivalvia</taxon>
        <taxon>Autobranchia</taxon>
        <taxon>Pteriomorphia</taxon>
        <taxon>Pterioida</taxon>
        <taxon>Pterioidea</taxon>
        <taxon>Pteriidae</taxon>
        <taxon>Pinctada</taxon>
    </lineage>
</organism>
<protein>
    <recommendedName>
        <fullName evidence="2">F-box domain-containing protein</fullName>
    </recommendedName>
</protein>
<proteinExistence type="predicted"/>
<dbReference type="AlphaFoldDB" id="A0AA89BXS2"/>
<evidence type="ECO:0000256" key="1">
    <source>
        <dbReference type="SAM" id="MobiDB-lite"/>
    </source>
</evidence>
<evidence type="ECO:0000313" key="3">
    <source>
        <dbReference type="EMBL" id="KAK3094364.1"/>
    </source>
</evidence>
<comment type="caution">
    <text evidence="3">The sequence shown here is derived from an EMBL/GenBank/DDBJ whole genome shotgun (WGS) entry which is preliminary data.</text>
</comment>
<evidence type="ECO:0000313" key="4">
    <source>
        <dbReference type="Proteomes" id="UP001186944"/>
    </source>
</evidence>
<feature type="region of interest" description="Disordered" evidence="1">
    <location>
        <begin position="196"/>
        <end position="217"/>
    </location>
</feature>
<sequence length="217" mass="25359">MAKQGKCISCDKIWLNEHGALVDYGDVANAPSKDFYHVFVTPDQVCFRLWKIVPPTRISKSDPPGPSEIRDSIEEFLEDDQLHSEIQRVAGDVTVDYLKELAHGHIDYLVRLPRNVLIKMVVDNLGLEDINRLRAVNRMFRELCASKDLWERIYRKYSETPITPELEMLALEKGWERLFFTNKLQLQMQLRRMKRHEQQMDTSPPSGGHAFMTQERM</sequence>
<dbReference type="InterPro" id="IPR001810">
    <property type="entry name" value="F-box_dom"/>
</dbReference>
<dbReference type="Gene3D" id="1.20.1280.50">
    <property type="match status" value="1"/>
</dbReference>
<dbReference type="Pfam" id="PF00646">
    <property type="entry name" value="F-box"/>
    <property type="match status" value="1"/>
</dbReference>
<gene>
    <name evidence="3" type="ORF">FSP39_000778</name>
</gene>
<evidence type="ECO:0000259" key="2">
    <source>
        <dbReference type="Pfam" id="PF00646"/>
    </source>
</evidence>
<dbReference type="SUPFAM" id="SSF81383">
    <property type="entry name" value="F-box domain"/>
    <property type="match status" value="1"/>
</dbReference>
<dbReference type="EMBL" id="VSWD01000008">
    <property type="protein sequence ID" value="KAK3094364.1"/>
    <property type="molecule type" value="Genomic_DNA"/>
</dbReference>
<keyword evidence="4" id="KW-1185">Reference proteome</keyword>